<dbReference type="Pfam" id="PF00160">
    <property type="entry name" value="Pro_isomerase"/>
    <property type="match status" value="1"/>
</dbReference>
<dbReference type="Gene3D" id="2.40.100.10">
    <property type="entry name" value="Cyclophilin-like"/>
    <property type="match status" value="1"/>
</dbReference>
<dbReference type="InterPro" id="IPR002130">
    <property type="entry name" value="Cyclophilin-type_PPIase_dom"/>
</dbReference>
<dbReference type="GO" id="GO:0006457">
    <property type="term" value="P:protein folding"/>
    <property type="evidence" value="ECO:0007669"/>
    <property type="project" value="InterPro"/>
</dbReference>
<proteinExistence type="predicted"/>
<evidence type="ECO:0000256" key="3">
    <source>
        <dbReference type="ARBA" id="ARBA00023235"/>
    </source>
</evidence>
<sequence>MKALTRTLILFFALSLLPGLLLADDHNPHVRITTNMGDIVLELNREKAPKTVENFLTYVNEGFYNGTIFHRVIDDFMVQGGGFTPDFQKKDTHAPIMNEADNGLRNKIGTVAMARTGDPHSATAQFFINVANNSFLDFREKSPRAWGYAVFGRVIKGMPVLDKIRQSKTGSGGPFRKDVPRTPVIIEKVTLETADAAN</sequence>
<organism evidence="5">
    <name type="scientific">hydrothermal vent metagenome</name>
    <dbReference type="NCBI Taxonomy" id="652676"/>
    <lineage>
        <taxon>unclassified sequences</taxon>
        <taxon>metagenomes</taxon>
        <taxon>ecological metagenomes</taxon>
    </lineage>
</organism>
<reference evidence="5" key="1">
    <citation type="submission" date="2018-06" db="EMBL/GenBank/DDBJ databases">
        <authorList>
            <person name="Zhirakovskaya E."/>
        </authorList>
    </citation>
    <scope>NUCLEOTIDE SEQUENCE</scope>
</reference>
<dbReference type="InterPro" id="IPR029000">
    <property type="entry name" value="Cyclophilin-like_dom_sf"/>
</dbReference>
<dbReference type="CDD" id="cd01920">
    <property type="entry name" value="cyclophilin_EcCYP_like"/>
    <property type="match status" value="1"/>
</dbReference>
<dbReference type="PANTHER" id="PTHR43246">
    <property type="entry name" value="PEPTIDYL-PROLYL CIS-TRANS ISOMERASE CYP38, CHLOROPLASTIC"/>
    <property type="match status" value="1"/>
</dbReference>
<dbReference type="AlphaFoldDB" id="A0A3B1B1F1"/>
<dbReference type="PROSITE" id="PS50072">
    <property type="entry name" value="CSA_PPIASE_2"/>
    <property type="match status" value="1"/>
</dbReference>
<keyword evidence="2" id="KW-0697">Rotamase</keyword>
<dbReference type="PROSITE" id="PS00170">
    <property type="entry name" value="CSA_PPIASE_1"/>
    <property type="match status" value="1"/>
</dbReference>
<dbReference type="EC" id="5.2.1.8" evidence="1"/>
<keyword evidence="3 5" id="KW-0413">Isomerase</keyword>
<protein>
    <recommendedName>
        <fullName evidence="1">peptidylprolyl isomerase</fullName>
        <ecNumber evidence="1">5.2.1.8</ecNumber>
    </recommendedName>
</protein>
<dbReference type="GO" id="GO:0003755">
    <property type="term" value="F:peptidyl-prolyl cis-trans isomerase activity"/>
    <property type="evidence" value="ECO:0007669"/>
    <property type="project" value="UniProtKB-KW"/>
</dbReference>
<evidence type="ECO:0000313" key="5">
    <source>
        <dbReference type="EMBL" id="VAX04130.1"/>
    </source>
</evidence>
<dbReference type="SUPFAM" id="SSF50891">
    <property type="entry name" value="Cyclophilin-like"/>
    <property type="match status" value="1"/>
</dbReference>
<name>A0A3B1B1F1_9ZZZZ</name>
<dbReference type="EMBL" id="UOFU01000364">
    <property type="protein sequence ID" value="VAX04130.1"/>
    <property type="molecule type" value="Genomic_DNA"/>
</dbReference>
<accession>A0A3B1B1F1</accession>
<gene>
    <name evidence="5" type="ORF">MNBD_GAMMA20-1426</name>
</gene>
<feature type="domain" description="PPIase cyclophilin-type" evidence="4">
    <location>
        <begin position="34"/>
        <end position="191"/>
    </location>
</feature>
<evidence type="ECO:0000256" key="1">
    <source>
        <dbReference type="ARBA" id="ARBA00013194"/>
    </source>
</evidence>
<evidence type="ECO:0000259" key="4">
    <source>
        <dbReference type="PROSITE" id="PS50072"/>
    </source>
</evidence>
<dbReference type="InterPro" id="IPR020892">
    <property type="entry name" value="Cyclophilin-type_PPIase_CS"/>
</dbReference>
<dbReference type="PRINTS" id="PR00153">
    <property type="entry name" value="CSAPPISMRASE"/>
</dbReference>
<dbReference type="InterPro" id="IPR044665">
    <property type="entry name" value="E_coli_cyclophilin_A-like"/>
</dbReference>
<evidence type="ECO:0000256" key="2">
    <source>
        <dbReference type="ARBA" id="ARBA00023110"/>
    </source>
</evidence>